<evidence type="ECO:0000313" key="1">
    <source>
        <dbReference type="EMBL" id="RLL95607.1"/>
    </source>
</evidence>
<dbReference type="Gene3D" id="3.90.180.10">
    <property type="entry name" value="Medium-chain alcohol dehydrogenases, catalytic domain"/>
    <property type="match status" value="1"/>
</dbReference>
<dbReference type="EMBL" id="NIDN02000145">
    <property type="protein sequence ID" value="RLL95607.1"/>
    <property type="molecule type" value="Genomic_DNA"/>
</dbReference>
<dbReference type="AlphaFoldDB" id="A0A421D0H0"/>
<sequence>MKAVIYTGDSKIKITRTNHSRTHRRHRQGRSFAIAQALVGAGGTIASLGVFGESCELHLEKLCNRNICMRVPSAMIITDLLLGLRTRLIDAVSTPDLLKMVESSGIDPHFLLSHRFTFDDIHDTYAALEVSSKHGALKVAVTMPEPTTNGSA</sequence>
<keyword evidence="2" id="KW-1185">Reference proteome</keyword>
<evidence type="ECO:0008006" key="3">
    <source>
        <dbReference type="Google" id="ProtNLM"/>
    </source>
</evidence>
<protein>
    <recommendedName>
        <fullName evidence="3">Alcohol dehydrogenase-like C-terminal domain-containing protein</fullName>
    </recommendedName>
</protein>
<dbReference type="Proteomes" id="UP000215289">
    <property type="component" value="Unassembled WGS sequence"/>
</dbReference>
<evidence type="ECO:0000313" key="2">
    <source>
        <dbReference type="Proteomes" id="UP000215289"/>
    </source>
</evidence>
<gene>
    <name evidence="1" type="ORF">CFD26_104737</name>
</gene>
<dbReference type="STRING" id="1245748.A0A421D0H0"/>
<name>A0A421D0H0_9EURO</name>
<organism evidence="1 2">
    <name type="scientific">Aspergillus turcosus</name>
    <dbReference type="NCBI Taxonomy" id="1245748"/>
    <lineage>
        <taxon>Eukaryota</taxon>
        <taxon>Fungi</taxon>
        <taxon>Dikarya</taxon>
        <taxon>Ascomycota</taxon>
        <taxon>Pezizomycotina</taxon>
        <taxon>Eurotiomycetes</taxon>
        <taxon>Eurotiomycetidae</taxon>
        <taxon>Eurotiales</taxon>
        <taxon>Aspergillaceae</taxon>
        <taxon>Aspergillus</taxon>
        <taxon>Aspergillus subgen. Fumigati</taxon>
    </lineage>
</organism>
<accession>A0A421D0H0</accession>
<comment type="caution">
    <text evidence="1">The sequence shown here is derived from an EMBL/GenBank/DDBJ whole genome shotgun (WGS) entry which is preliminary data.</text>
</comment>
<reference evidence="1 2" key="1">
    <citation type="submission" date="2018-08" db="EMBL/GenBank/DDBJ databases">
        <title>Draft genome sequences of two Aspergillus turcosus clinical strains isolated from bronchoalveolar lavage fluid: one azole-susceptible and the other azole-resistant.</title>
        <authorList>
            <person name="Parent-Michaud M."/>
            <person name="Dufresne P.J."/>
            <person name="Fournier E."/>
            <person name="Martineau C."/>
            <person name="Moreira S."/>
            <person name="Perkins V."/>
            <person name="De Repentigny L."/>
            <person name="Dufresne S.F."/>
        </authorList>
    </citation>
    <scope>NUCLEOTIDE SEQUENCE [LARGE SCALE GENOMIC DNA]</scope>
    <source>
        <strain evidence="1">HMR AF 1038</strain>
    </source>
</reference>
<proteinExistence type="predicted"/>